<dbReference type="Gene3D" id="3.90.1200.10">
    <property type="match status" value="1"/>
</dbReference>
<dbReference type="EMBL" id="JAPQKL010000003">
    <property type="protein sequence ID" value="KAJ5139231.1"/>
    <property type="molecule type" value="Genomic_DNA"/>
</dbReference>
<reference evidence="1" key="2">
    <citation type="journal article" date="2023" name="IMA Fungus">
        <title>Comparative genomic study of the Penicillium genus elucidates a diverse pangenome and 15 lateral gene transfer events.</title>
        <authorList>
            <person name="Petersen C."/>
            <person name="Sorensen T."/>
            <person name="Nielsen M.R."/>
            <person name="Sondergaard T.E."/>
            <person name="Sorensen J.L."/>
            <person name="Fitzpatrick D.A."/>
            <person name="Frisvad J.C."/>
            <person name="Nielsen K.L."/>
        </authorList>
    </citation>
    <scope>NUCLEOTIDE SEQUENCE</scope>
    <source>
        <strain evidence="1">IBT 22155</strain>
    </source>
</reference>
<evidence type="ECO:0000313" key="1">
    <source>
        <dbReference type="EMBL" id="KAJ5139231.1"/>
    </source>
</evidence>
<accession>A0A9W9L6C5</accession>
<dbReference type="Proteomes" id="UP001149079">
    <property type="component" value="Unassembled WGS sequence"/>
</dbReference>
<name>A0A9W9L6C5_9EURO</name>
<proteinExistence type="predicted"/>
<protein>
    <recommendedName>
        <fullName evidence="3">Aminoglycoside phosphotransferase domain-containing protein</fullName>
    </recommendedName>
</protein>
<dbReference type="Gene3D" id="3.30.200.20">
    <property type="entry name" value="Phosphorylase Kinase, domain 1"/>
    <property type="match status" value="1"/>
</dbReference>
<dbReference type="OrthoDB" id="25129at2759"/>
<reference evidence="1" key="1">
    <citation type="submission" date="2022-11" db="EMBL/GenBank/DDBJ databases">
        <authorList>
            <person name="Petersen C."/>
        </authorList>
    </citation>
    <scope>NUCLEOTIDE SEQUENCE</scope>
    <source>
        <strain evidence="1">IBT 22155</strain>
    </source>
</reference>
<sequence>MENENDIREQIAKSLSHTPFECSSLTALSGGVSNFVYRGALSSATASTVVVKHTKDYLASNVNFRLDAARCEFEAATLQALEGLSPYSEDKLTVKPPLLLHFDRKTNTQVLEDLPDSIDLKHYLLSETSNDVSESTAKSLGRTLGGWLRSFHSWADKAEQAELKSVLGKHQVMKDLKFYINYTMLMDTVENFPGLLEESRGVFEEVGDSAAAELTREDHDDGYGIIHGDFWTGKYVWTGGVDPVLLYLMEETNVIYSVLIPNVHLTGKSETTLFVVDWEMSHIGSRALDLGQMIAELYETKLFRNVDAGVWVIKGLLEGYGSLSDEIGFRTAIHVGAHLVCWGSRVPGWGSPQQVEDVVKVGRDLIVHGWRKDRTWFEGDTLSCLFTRWG</sequence>
<evidence type="ECO:0000313" key="2">
    <source>
        <dbReference type="Proteomes" id="UP001149079"/>
    </source>
</evidence>
<dbReference type="InterPro" id="IPR011009">
    <property type="entry name" value="Kinase-like_dom_sf"/>
</dbReference>
<evidence type="ECO:0008006" key="3">
    <source>
        <dbReference type="Google" id="ProtNLM"/>
    </source>
</evidence>
<dbReference type="RefSeq" id="XP_056523880.1">
    <property type="nucleotide sequence ID" value="XM_056664823.1"/>
</dbReference>
<dbReference type="GeneID" id="81403993"/>
<keyword evidence="2" id="KW-1185">Reference proteome</keyword>
<organism evidence="1 2">
    <name type="scientific">Penicillium bovifimosum</name>
    <dbReference type="NCBI Taxonomy" id="126998"/>
    <lineage>
        <taxon>Eukaryota</taxon>
        <taxon>Fungi</taxon>
        <taxon>Dikarya</taxon>
        <taxon>Ascomycota</taxon>
        <taxon>Pezizomycotina</taxon>
        <taxon>Eurotiomycetes</taxon>
        <taxon>Eurotiomycetidae</taxon>
        <taxon>Eurotiales</taxon>
        <taxon>Aspergillaceae</taxon>
        <taxon>Penicillium</taxon>
    </lineage>
</organism>
<comment type="caution">
    <text evidence="1">The sequence shown here is derived from an EMBL/GenBank/DDBJ whole genome shotgun (WGS) entry which is preliminary data.</text>
</comment>
<dbReference type="AlphaFoldDB" id="A0A9W9L6C5"/>
<gene>
    <name evidence="1" type="ORF">N7515_004079</name>
</gene>
<dbReference type="SUPFAM" id="SSF56112">
    <property type="entry name" value="Protein kinase-like (PK-like)"/>
    <property type="match status" value="1"/>
</dbReference>